<evidence type="ECO:0000313" key="2">
    <source>
        <dbReference type="Proteomes" id="UP000827284"/>
    </source>
</evidence>
<name>A0A9P3HG82_9FUNG</name>
<dbReference type="AlphaFoldDB" id="A0A9P3HG82"/>
<gene>
    <name evidence="1" type="ORF">EMPS_08548</name>
</gene>
<protein>
    <recommendedName>
        <fullName evidence="3">F-box domain-containing protein</fullName>
    </recommendedName>
</protein>
<keyword evidence="2" id="KW-1185">Reference proteome</keyword>
<comment type="caution">
    <text evidence="1">The sequence shown here is derived from an EMBL/GenBank/DDBJ whole genome shotgun (WGS) entry which is preliminary data.</text>
</comment>
<evidence type="ECO:0000313" key="1">
    <source>
        <dbReference type="EMBL" id="GJJ76189.1"/>
    </source>
</evidence>
<dbReference type="SUPFAM" id="SSF52047">
    <property type="entry name" value="RNI-like"/>
    <property type="match status" value="1"/>
</dbReference>
<dbReference type="PANTHER" id="PTHR38926">
    <property type="entry name" value="F-BOX DOMAIN CONTAINING PROTEIN, EXPRESSED"/>
    <property type="match status" value="1"/>
</dbReference>
<evidence type="ECO:0008006" key="3">
    <source>
        <dbReference type="Google" id="ProtNLM"/>
    </source>
</evidence>
<dbReference type="Proteomes" id="UP000827284">
    <property type="component" value="Unassembled WGS sequence"/>
</dbReference>
<dbReference type="InterPro" id="IPR032675">
    <property type="entry name" value="LRR_dom_sf"/>
</dbReference>
<dbReference type="EMBL" id="BQFW01000012">
    <property type="protein sequence ID" value="GJJ76189.1"/>
    <property type="molecule type" value="Genomic_DNA"/>
</dbReference>
<dbReference type="Gene3D" id="3.80.10.10">
    <property type="entry name" value="Ribonuclease Inhibitor"/>
    <property type="match status" value="1"/>
</dbReference>
<reference evidence="1" key="1">
    <citation type="submission" date="2021-11" db="EMBL/GenBank/DDBJ databases">
        <authorList>
            <person name="Herlambang A."/>
            <person name="Guo Y."/>
            <person name="Takashima Y."/>
            <person name="Nishizawa T."/>
        </authorList>
    </citation>
    <scope>NUCLEOTIDE SEQUENCE</scope>
    <source>
        <strain evidence="1">E1425</strain>
    </source>
</reference>
<reference evidence="1" key="2">
    <citation type="journal article" date="2022" name="Microbiol. Resour. Announc.">
        <title>Whole-Genome Sequence of Entomortierella parvispora E1425, a Mucoromycotan Fungus Associated with Burkholderiaceae-Related Endosymbiotic Bacteria.</title>
        <authorList>
            <person name="Herlambang A."/>
            <person name="Guo Y."/>
            <person name="Takashima Y."/>
            <person name="Narisawa K."/>
            <person name="Ohta H."/>
            <person name="Nishizawa T."/>
        </authorList>
    </citation>
    <scope>NUCLEOTIDE SEQUENCE</scope>
    <source>
        <strain evidence="1">E1425</strain>
    </source>
</reference>
<dbReference type="PANTHER" id="PTHR38926:SF5">
    <property type="entry name" value="F-BOX AND LEUCINE-RICH REPEAT PROTEIN 6"/>
    <property type="match status" value="1"/>
</dbReference>
<accession>A0A9P3HG82</accession>
<organism evidence="1 2">
    <name type="scientific">Entomortierella parvispora</name>
    <dbReference type="NCBI Taxonomy" id="205924"/>
    <lineage>
        <taxon>Eukaryota</taxon>
        <taxon>Fungi</taxon>
        <taxon>Fungi incertae sedis</taxon>
        <taxon>Mucoromycota</taxon>
        <taxon>Mortierellomycotina</taxon>
        <taxon>Mortierellomycetes</taxon>
        <taxon>Mortierellales</taxon>
        <taxon>Mortierellaceae</taxon>
        <taxon>Entomortierella</taxon>
    </lineage>
</organism>
<sequence length="500" mass="57484">MPFQNRPLDIPEIRYRVGLLLDRHDQAVCSRVSKDWSETFTPLLYTSVDLRSTYTEVGGEQDEGLWETNAPSMTSVHSNCRRIRQLTVHVKEIRDEDEEWGLFHGLNGDDNNDQRIYPVKYTWLRDFLADCPNLQRLVLRGFRRHPSLVAELVKRCPELRDLSLIESTFNIKEIAILLTTHCKKVEAVTITDGQHSGEEYGQKLKMPKLFPNIKFLDLQRFFTHADLTLFWVERCPALEELRIEERLNRYHSVDGFSVLRKCPKLARLEIRNLETAGDELATILNFCPELTHLTLRGVGFNQEVYKALRKRHFPTLRVLNLFDAFGMKSWMCGPILALCPNLVEFGLPEMEVDSIVPAEVITTGAPDRKKRLTMAESSVAVTNGPWACKGLTTLKAASIKWSTTAQNDAFFNRLAQLEQLEEFLIGGLDDPSESKDAIARRSEFVSVGARRRVDPGPLVLGELDLKQIQSIQRLTSTWPKLRNYRYLHKPPKMDRSFLLF</sequence>
<dbReference type="OrthoDB" id="2437284at2759"/>
<proteinExistence type="predicted"/>